<dbReference type="EMBL" id="FMWD01000012">
    <property type="protein sequence ID" value="SCZ66644.1"/>
    <property type="molecule type" value="Genomic_DNA"/>
</dbReference>
<evidence type="ECO:0000256" key="1">
    <source>
        <dbReference type="SAM" id="Phobius"/>
    </source>
</evidence>
<protein>
    <submittedName>
        <fullName evidence="2">Putative Holin-X, holin superfamily III</fullName>
    </submittedName>
</protein>
<feature type="transmembrane region" description="Helical" evidence="1">
    <location>
        <begin position="44"/>
        <end position="70"/>
    </location>
</feature>
<organism evidence="2 3">
    <name type="scientific">Thiohalomonas denitrificans</name>
    <dbReference type="NCBI Taxonomy" id="415747"/>
    <lineage>
        <taxon>Bacteria</taxon>
        <taxon>Pseudomonadati</taxon>
        <taxon>Pseudomonadota</taxon>
        <taxon>Gammaproteobacteria</taxon>
        <taxon>Thiohalomonadales</taxon>
        <taxon>Thiohalomonadaceae</taxon>
        <taxon>Thiohalomonas</taxon>
    </lineage>
</organism>
<keyword evidence="1" id="KW-1133">Transmembrane helix</keyword>
<gene>
    <name evidence="2" type="ORF">SAMN03097708_02984</name>
</gene>
<evidence type="ECO:0000313" key="2">
    <source>
        <dbReference type="EMBL" id="SCZ66644.1"/>
    </source>
</evidence>
<feature type="transmembrane region" description="Helical" evidence="1">
    <location>
        <begin position="82"/>
        <end position="100"/>
    </location>
</feature>
<accession>A0A1G5QXP4</accession>
<evidence type="ECO:0000313" key="3">
    <source>
        <dbReference type="Proteomes" id="UP000199648"/>
    </source>
</evidence>
<dbReference type="AlphaFoldDB" id="A0A1G5QXP4"/>
<keyword evidence="1" id="KW-0812">Transmembrane</keyword>
<proteinExistence type="predicted"/>
<keyword evidence="3" id="KW-1185">Reference proteome</keyword>
<dbReference type="OrthoDB" id="6169441at2"/>
<dbReference type="STRING" id="415747.SAMN03097708_02984"/>
<name>A0A1G5QXP4_9GAMM</name>
<dbReference type="InterPro" id="IPR009937">
    <property type="entry name" value="Phage_holin_3_6"/>
</dbReference>
<dbReference type="RefSeq" id="WP_092998765.1">
    <property type="nucleotide sequence ID" value="NZ_FMWD01000012.1"/>
</dbReference>
<reference evidence="2 3" key="1">
    <citation type="submission" date="2016-10" db="EMBL/GenBank/DDBJ databases">
        <authorList>
            <person name="de Groot N.N."/>
        </authorList>
    </citation>
    <scope>NUCLEOTIDE SEQUENCE [LARGE SCALE GENOMIC DNA]</scope>
    <source>
        <strain evidence="2 3">HLD2</strain>
    </source>
</reference>
<dbReference type="Pfam" id="PF07332">
    <property type="entry name" value="Phage_holin_3_6"/>
    <property type="match status" value="1"/>
</dbReference>
<dbReference type="Proteomes" id="UP000199648">
    <property type="component" value="Unassembled WGS sequence"/>
</dbReference>
<keyword evidence="1" id="KW-0472">Membrane</keyword>
<sequence length="130" mass="13893">MANSDKSLASLIADLSRETSTLVRDEVHLAKAEMSEKVDQVTSGAVSILTGALVAFSGLLVLLWAATVVLAELIEPWTTQPWVAPLIVGVVVALVGLIILQSGRKKVSAEGLKPHHTIDSFKRDRQVLKG</sequence>